<dbReference type="InterPro" id="IPR003766">
    <property type="entry name" value="Uronate_isomerase"/>
</dbReference>
<accession>A0A5B9PL71</accession>
<dbReference type="PANTHER" id="PTHR30068">
    <property type="entry name" value="URONATE ISOMERASE"/>
    <property type="match status" value="1"/>
</dbReference>
<dbReference type="InterPro" id="IPR032466">
    <property type="entry name" value="Metal_Hydrolase"/>
</dbReference>
<dbReference type="HAMAP" id="MF_00675">
    <property type="entry name" value="UxaC"/>
    <property type="match status" value="1"/>
</dbReference>
<reference evidence="8 9" key="1">
    <citation type="submission" date="2019-08" db="EMBL/GenBank/DDBJ databases">
        <title>Deep-cultivation of Planctomycetes and their phenomic and genomic characterization uncovers novel biology.</title>
        <authorList>
            <person name="Wiegand S."/>
            <person name="Jogler M."/>
            <person name="Boedeker C."/>
            <person name="Pinto D."/>
            <person name="Vollmers J."/>
            <person name="Rivas-Marin E."/>
            <person name="Kohn T."/>
            <person name="Peeters S.H."/>
            <person name="Heuer A."/>
            <person name="Rast P."/>
            <person name="Oberbeckmann S."/>
            <person name="Bunk B."/>
            <person name="Jeske O."/>
            <person name="Meyerdierks A."/>
            <person name="Storesund J.E."/>
            <person name="Kallscheuer N."/>
            <person name="Luecker S."/>
            <person name="Lage O.M."/>
            <person name="Pohl T."/>
            <person name="Merkel B.J."/>
            <person name="Hornburger P."/>
            <person name="Mueller R.-W."/>
            <person name="Bruemmer F."/>
            <person name="Labrenz M."/>
            <person name="Spormann A.M."/>
            <person name="Op den Camp H."/>
            <person name="Overmann J."/>
            <person name="Amann R."/>
            <person name="Jetten M.S.M."/>
            <person name="Mascher T."/>
            <person name="Medema M.H."/>
            <person name="Devos D.P."/>
            <person name="Kaster A.-K."/>
            <person name="Ovreas L."/>
            <person name="Rohde M."/>
            <person name="Galperin M.Y."/>
            <person name="Jogler C."/>
        </authorList>
    </citation>
    <scope>NUCLEOTIDE SEQUENCE [LARGE SCALE GENOMIC DNA]</scope>
    <source>
        <strain evidence="8 9">FC18</strain>
    </source>
</reference>
<keyword evidence="9" id="KW-1185">Reference proteome</keyword>
<dbReference type="EMBL" id="CP042912">
    <property type="protein sequence ID" value="QEG23093.1"/>
    <property type="molecule type" value="Genomic_DNA"/>
</dbReference>
<dbReference type="GO" id="GO:0019698">
    <property type="term" value="P:D-galacturonate catabolic process"/>
    <property type="evidence" value="ECO:0007669"/>
    <property type="project" value="TreeGrafter"/>
</dbReference>
<dbReference type="OrthoDB" id="9766564at2"/>
<dbReference type="RefSeq" id="WP_075085984.1">
    <property type="nucleotide sequence ID" value="NZ_CP042912.1"/>
</dbReference>
<dbReference type="Pfam" id="PF02614">
    <property type="entry name" value="UxaC"/>
    <property type="match status" value="1"/>
</dbReference>
<dbReference type="UniPathway" id="UPA00246"/>
<dbReference type="PANTHER" id="PTHR30068:SF4">
    <property type="entry name" value="URONATE ISOMERASE"/>
    <property type="match status" value="1"/>
</dbReference>
<dbReference type="Proteomes" id="UP000322214">
    <property type="component" value="Chromosome"/>
</dbReference>
<comment type="catalytic activity">
    <reaction evidence="1 7">
        <text>D-glucuronate = D-fructuronate</text>
        <dbReference type="Rhea" id="RHEA:13049"/>
        <dbReference type="ChEBI" id="CHEBI:58720"/>
        <dbReference type="ChEBI" id="CHEBI:59863"/>
        <dbReference type="EC" id="5.3.1.12"/>
    </reaction>
</comment>
<organism evidence="8 9">
    <name type="scientific">Mariniblastus fucicola</name>
    <dbReference type="NCBI Taxonomy" id="980251"/>
    <lineage>
        <taxon>Bacteria</taxon>
        <taxon>Pseudomonadati</taxon>
        <taxon>Planctomycetota</taxon>
        <taxon>Planctomycetia</taxon>
        <taxon>Pirellulales</taxon>
        <taxon>Pirellulaceae</taxon>
        <taxon>Mariniblastus</taxon>
    </lineage>
</organism>
<evidence type="ECO:0000313" key="8">
    <source>
        <dbReference type="EMBL" id="QEG23093.1"/>
    </source>
</evidence>
<dbReference type="Gene3D" id="1.10.2020.10">
    <property type="entry name" value="uronate isomerase, domain 2, chain A"/>
    <property type="match status" value="1"/>
</dbReference>
<comment type="catalytic activity">
    <reaction evidence="7">
        <text>aldehydo-D-galacturonate = keto-D-tagaturonate</text>
        <dbReference type="Rhea" id="RHEA:27702"/>
        <dbReference type="ChEBI" id="CHEBI:12952"/>
        <dbReference type="ChEBI" id="CHEBI:17886"/>
    </reaction>
</comment>
<keyword evidence="6 7" id="KW-0413">Isomerase</keyword>
<name>A0A5B9PL71_9BACT</name>
<comment type="similarity">
    <text evidence="3 7">Belongs to the metallo-dependent hydrolases superfamily. Uronate isomerase family.</text>
</comment>
<gene>
    <name evidence="7 8" type="primary">uxaC</name>
    <name evidence="8" type="ORF">MFFC18_29880</name>
</gene>
<dbReference type="GO" id="GO:0008880">
    <property type="term" value="F:glucuronate isomerase activity"/>
    <property type="evidence" value="ECO:0007669"/>
    <property type="project" value="UniProtKB-UniRule"/>
</dbReference>
<evidence type="ECO:0000256" key="7">
    <source>
        <dbReference type="HAMAP-Rule" id="MF_00675"/>
    </source>
</evidence>
<proteinExistence type="inferred from homology"/>
<dbReference type="GO" id="GO:0042840">
    <property type="term" value="P:D-glucuronate catabolic process"/>
    <property type="evidence" value="ECO:0007669"/>
    <property type="project" value="TreeGrafter"/>
</dbReference>
<dbReference type="STRING" id="980251.GCA_001642875_03971"/>
<evidence type="ECO:0000256" key="2">
    <source>
        <dbReference type="ARBA" id="ARBA00004892"/>
    </source>
</evidence>
<sequence length="469" mass="53810">MFIDDDFLLQNESSKRLYHDHAADQPIIDYHNHLSPADIATNRRFDNLFDMWIDHDHYKWRAMRANGIPESHCTGDASPKEKFLAFAKTVPHTLRNPIFHWTHLELKRFFGIDELLNEDNAESVWDRCNEQIAGRDELRTRGILEKFKVTALCTTDDPTDALEHHEAIARDSKFEVGVFPAFRPDWSLFVHLPAEFQDWVKKLAASSGQPVGSFQEFLDAIRNRHDFFHSMGARLSDHGCQYIPSSFCDASEAESIFDAAMSGQAADKSQHDAFSTFMLLYLAELDYEKEWTNQFHVGVFRNNNTRLFEQVGRDLGCDSIGDLPQAGTMGRFFDALDRKDRLPRTIVYNLNPGDNYLVSTMIGNFQDGRIAGKMQFGSGWWYLDQMEGMLWQLNTLSNTGLLSRFVGMLTDSRSFMSFTRHEYFRRILCNLLGSEIESGLLPSDFGMIGGLVERICYGNAKEFLRLPVS</sequence>
<comment type="pathway">
    <text evidence="2 7">Carbohydrate metabolism; pentose and glucuronate interconversion.</text>
</comment>
<dbReference type="KEGG" id="mff:MFFC18_29880"/>
<evidence type="ECO:0000256" key="1">
    <source>
        <dbReference type="ARBA" id="ARBA00001165"/>
    </source>
</evidence>
<evidence type="ECO:0000256" key="5">
    <source>
        <dbReference type="ARBA" id="ARBA00020555"/>
    </source>
</evidence>
<dbReference type="EC" id="5.3.1.12" evidence="4 7"/>
<dbReference type="AlphaFoldDB" id="A0A5B9PL71"/>
<dbReference type="Gene3D" id="3.20.20.140">
    <property type="entry name" value="Metal-dependent hydrolases"/>
    <property type="match status" value="1"/>
</dbReference>
<evidence type="ECO:0000313" key="9">
    <source>
        <dbReference type="Proteomes" id="UP000322214"/>
    </source>
</evidence>
<dbReference type="SUPFAM" id="SSF51556">
    <property type="entry name" value="Metallo-dependent hydrolases"/>
    <property type="match status" value="1"/>
</dbReference>
<dbReference type="NCBIfam" id="NF002794">
    <property type="entry name" value="PRK02925.1"/>
    <property type="match status" value="1"/>
</dbReference>
<protein>
    <recommendedName>
        <fullName evidence="5 7">Uronate isomerase</fullName>
        <ecNumber evidence="4 7">5.3.1.12</ecNumber>
    </recommendedName>
    <alternativeName>
        <fullName evidence="7">Glucuronate isomerase</fullName>
    </alternativeName>
    <alternativeName>
        <fullName evidence="7">Uronic isomerase</fullName>
    </alternativeName>
</protein>
<evidence type="ECO:0000256" key="6">
    <source>
        <dbReference type="ARBA" id="ARBA00023235"/>
    </source>
</evidence>
<evidence type="ECO:0000256" key="3">
    <source>
        <dbReference type="ARBA" id="ARBA00008397"/>
    </source>
</evidence>
<evidence type="ECO:0000256" key="4">
    <source>
        <dbReference type="ARBA" id="ARBA00012546"/>
    </source>
</evidence>